<sequence>MIAAAGAGLAAAGGKAIIGSLKPATGTKATTNWQGSGPAPGVLGLEPGSVSSKAIQNYFPSTKNGSIEFVFDPKTNTFAVGKPTSNLGGSPHQQLATTIKSDGSTLVGGMFRRGPNGEVITNEFSGHYWKNWTPEVRANFEKTLNQYDLNVKHHPGM</sequence>
<evidence type="ECO:0000313" key="3">
    <source>
        <dbReference type="Proteomes" id="UP001243713"/>
    </source>
</evidence>
<reference evidence="2 3" key="1">
    <citation type="submission" date="2022-03" db="EMBL/GenBank/DDBJ databases">
        <title>Plant growth promoting endophytes with ACC deaminase activity.</title>
        <authorList>
            <person name="Charles T."/>
            <person name="Van Dyk A."/>
            <person name="Cheng J."/>
            <person name="Heil J."/>
        </authorList>
    </citation>
    <scope>NUCLEOTIDE SEQUENCE [LARGE SCALE GENOMIC DNA]</scope>
    <source>
        <strain evidence="2 3">8R6</strain>
    </source>
</reference>
<evidence type="ECO:0000259" key="1">
    <source>
        <dbReference type="Pfam" id="PF15537"/>
    </source>
</evidence>
<dbReference type="Pfam" id="PF15537">
    <property type="entry name" value="Ntox43"/>
    <property type="match status" value="1"/>
</dbReference>
<protein>
    <submittedName>
        <fullName evidence="2">Polymorphic toxin type 43 domain-containing protein</fullName>
    </submittedName>
</protein>
<dbReference type="Proteomes" id="UP001243713">
    <property type="component" value="Chromosome"/>
</dbReference>
<organism evidence="2 3">
    <name type="scientific">Pseudomonas migulae</name>
    <dbReference type="NCBI Taxonomy" id="78543"/>
    <lineage>
        <taxon>Bacteria</taxon>
        <taxon>Pseudomonadati</taxon>
        <taxon>Pseudomonadota</taxon>
        <taxon>Gammaproteobacteria</taxon>
        <taxon>Pseudomonadales</taxon>
        <taxon>Pseudomonadaceae</taxon>
        <taxon>Pseudomonas</taxon>
    </lineage>
</organism>
<dbReference type="InterPro" id="IPR029106">
    <property type="entry name" value="Ntox43"/>
</dbReference>
<keyword evidence="3" id="KW-1185">Reference proteome</keyword>
<dbReference type="RefSeq" id="WP_280163242.1">
    <property type="nucleotide sequence ID" value="NZ_CP093428.1"/>
</dbReference>
<feature type="domain" description="Bacterial toxin 43" evidence="1">
    <location>
        <begin position="27"/>
        <end position="138"/>
    </location>
</feature>
<gene>
    <name evidence="2" type="ORF">MOQ58_07615</name>
</gene>
<dbReference type="EMBL" id="CP093428">
    <property type="protein sequence ID" value="WGK92051.1"/>
    <property type="molecule type" value="Genomic_DNA"/>
</dbReference>
<accession>A0ABY8N094</accession>
<name>A0ABY8N094_9PSED</name>
<proteinExistence type="predicted"/>
<evidence type="ECO:0000313" key="2">
    <source>
        <dbReference type="EMBL" id="WGK92051.1"/>
    </source>
</evidence>